<comment type="caution">
    <text evidence="1">The sequence shown here is derived from an EMBL/GenBank/DDBJ whole genome shotgun (WGS) entry which is preliminary data.</text>
</comment>
<evidence type="ECO:0000313" key="1">
    <source>
        <dbReference type="EMBL" id="TPX66766.1"/>
    </source>
</evidence>
<dbReference type="EMBL" id="QEAP01000427">
    <property type="protein sequence ID" value="TPX66766.1"/>
    <property type="molecule type" value="Genomic_DNA"/>
</dbReference>
<accession>A0A507EU50</accession>
<organism evidence="1 2">
    <name type="scientific">Chytriomyces confervae</name>
    <dbReference type="NCBI Taxonomy" id="246404"/>
    <lineage>
        <taxon>Eukaryota</taxon>
        <taxon>Fungi</taxon>
        <taxon>Fungi incertae sedis</taxon>
        <taxon>Chytridiomycota</taxon>
        <taxon>Chytridiomycota incertae sedis</taxon>
        <taxon>Chytridiomycetes</taxon>
        <taxon>Chytridiales</taxon>
        <taxon>Chytriomycetaceae</taxon>
        <taxon>Chytriomyces</taxon>
    </lineage>
</organism>
<dbReference type="Proteomes" id="UP000320333">
    <property type="component" value="Unassembled WGS sequence"/>
</dbReference>
<reference evidence="1 2" key="1">
    <citation type="journal article" date="2019" name="Sci. Rep.">
        <title>Comparative genomics of chytrid fungi reveal insights into the obligate biotrophic and pathogenic lifestyle of Synchytrium endobioticum.</title>
        <authorList>
            <person name="van de Vossenberg B.T.L.H."/>
            <person name="Warris S."/>
            <person name="Nguyen H.D.T."/>
            <person name="van Gent-Pelzer M.P.E."/>
            <person name="Joly D.L."/>
            <person name="van de Geest H.C."/>
            <person name="Bonants P.J.M."/>
            <person name="Smith D.S."/>
            <person name="Levesque C.A."/>
            <person name="van der Lee T.A.J."/>
        </authorList>
    </citation>
    <scope>NUCLEOTIDE SEQUENCE [LARGE SCALE GENOMIC DNA]</scope>
    <source>
        <strain evidence="1 2">CBS 675.73</strain>
    </source>
</reference>
<name>A0A507EU50_9FUNG</name>
<dbReference type="AlphaFoldDB" id="A0A507EU50"/>
<gene>
    <name evidence="1" type="ORF">CcCBS67573_g07720</name>
</gene>
<evidence type="ECO:0000313" key="2">
    <source>
        <dbReference type="Proteomes" id="UP000320333"/>
    </source>
</evidence>
<dbReference type="OrthoDB" id="2147739at2759"/>
<proteinExistence type="predicted"/>
<keyword evidence="2" id="KW-1185">Reference proteome</keyword>
<sequence length="260" mass="29438">MTTQYNSSMAQQRPCNLWKERFDGDRESFVNGRKDLVFQKQTAPSYLLGLCAGFLFGDGQWTRFSSDLDLELTNLVMVSNPYDGDGWRAKMAESMVLTASLNYFADHEPHAMIEYLSAKMFASEGSKTMSAAERNRQFRLTIAVKFMQGWRLEPGMQKFFPDWVQIAKPVGIFDYRSKDGGASMFLQQLRDSEFEWMLLPSAHAGPDLRYSVFFCSVKTTTANSTSANDYQTITEVAVPANWYKSDPAMNAQCSKELQGG</sequence>
<protein>
    <submittedName>
        <fullName evidence="1">Uncharacterized protein</fullName>
    </submittedName>
</protein>